<organism evidence="1 2">
    <name type="scientific">Metamycoplasma auris</name>
    <dbReference type="NCBI Taxonomy" id="51363"/>
    <lineage>
        <taxon>Bacteria</taxon>
        <taxon>Bacillati</taxon>
        <taxon>Mycoplasmatota</taxon>
        <taxon>Mycoplasmoidales</taxon>
        <taxon>Metamycoplasmataceae</taxon>
        <taxon>Metamycoplasma</taxon>
    </lineage>
</organism>
<dbReference type="EMBL" id="QKUB01000005">
    <property type="protein sequence ID" value="PZV99916.1"/>
    <property type="molecule type" value="Genomic_DNA"/>
</dbReference>
<protein>
    <recommendedName>
        <fullName evidence="3">GDSL-like lipase/acylhydrolase family protein</fullName>
    </recommendedName>
</protein>
<proteinExistence type="predicted"/>
<name>A0A2W7G121_9BACT</name>
<evidence type="ECO:0000313" key="2">
    <source>
        <dbReference type="Proteomes" id="UP000249646"/>
    </source>
</evidence>
<evidence type="ECO:0000313" key="1">
    <source>
        <dbReference type="EMBL" id="PZV99916.1"/>
    </source>
</evidence>
<keyword evidence="2" id="KW-1185">Reference proteome</keyword>
<dbReference type="OrthoDB" id="399880at2"/>
<comment type="caution">
    <text evidence="1">The sequence shown here is derived from an EMBL/GenBank/DDBJ whole genome shotgun (WGS) entry which is preliminary data.</text>
</comment>
<sequence length="713" mass="84261">MEEISKQKIRYVAIGDAFAAGYNSKIGFATNGYLDKNNIVNGLCYPSVLASLINKNKHLQLESFYNFSFSIGNIDFLQSIYSNNKKEILKNGNIIDLIQSIDWFASNPFKNFFSNFLNDWNIKNNDFAFISDKIKEANLISITAGFFDFFNKLPFKKIKSLNKLVKEERGKTIVSIKEDIDAIKNEIGNKLISFVKLIKSMNGKAKIFITNYPHLLLNLRFAINSYINENQIKSFDLYEYIKISLNSMIESIAKKVAIDFIDIDDFEYWNNNSKYLFENIFSFFPTEKGYKKIGMDIYTKLFSFKDSFKEQLKNPTFLNQYISNKEYWTNNFNSYTSLINNKDIESLFYDVYGNNKNENIYLMNENEKRYHSNLSYKIRVSDFLSLFLRYYGFLLSDLVKKIITDKFTEIKDKYKFIEKLIEFTTNEQRTKQVILVFLKNQKLDNILYILEQSIFKQQLNSNINLNHNVIISQLINILKHNQYLVYDVLKYFFNSQLITESKKEINKIIELFIKESLNTDLLNYFFNFKGNNKFKKIINYVLSLDSFKNFVNFFVESLINYANIYITLKNFDQLWANFIIKNKYNILLLIDKILVELTEDTKITESIEFFTQSISDLLRLEIESKDYKLLNNAIANILNILKSNPKYLNNLGLKLLDRIKDISLYDLIFLSKENKKKILKWTNFISINKYLILGFKILKNLLVIRKIILKYKI</sequence>
<dbReference type="InterPro" id="IPR036514">
    <property type="entry name" value="SGNH_hydro_sf"/>
</dbReference>
<reference evidence="1 2" key="1">
    <citation type="submission" date="2018-06" db="EMBL/GenBank/DDBJ databases">
        <title>Genomic Encyclopedia of Archaeal and Bacterial Type Strains, Phase II (KMG-II): from individual species to whole genera.</title>
        <authorList>
            <person name="Goeker M."/>
        </authorList>
    </citation>
    <scope>NUCLEOTIDE SEQUENCE [LARGE SCALE GENOMIC DNA]</scope>
    <source>
        <strain evidence="1 2">ATCC 51348</strain>
    </source>
</reference>
<dbReference type="AlphaFoldDB" id="A0A2W7G121"/>
<dbReference type="Proteomes" id="UP000249646">
    <property type="component" value="Unassembled WGS sequence"/>
</dbReference>
<gene>
    <name evidence="1" type="ORF">BCF89_10550</name>
</gene>
<dbReference type="Gene3D" id="3.40.50.1110">
    <property type="entry name" value="SGNH hydrolase"/>
    <property type="match status" value="1"/>
</dbReference>
<evidence type="ECO:0008006" key="3">
    <source>
        <dbReference type="Google" id="ProtNLM"/>
    </source>
</evidence>
<dbReference type="RefSeq" id="WP_111518632.1">
    <property type="nucleotide sequence ID" value="NZ_QKUB01000005.1"/>
</dbReference>
<accession>A0A2W7G121</accession>